<dbReference type="Proteomes" id="UP000077202">
    <property type="component" value="Unassembled WGS sequence"/>
</dbReference>
<proteinExistence type="predicted"/>
<dbReference type="AlphaFoldDB" id="A0A176VL17"/>
<comment type="caution">
    <text evidence="2">The sequence shown here is derived from an EMBL/GenBank/DDBJ whole genome shotgun (WGS) entry which is preliminary data.</text>
</comment>
<gene>
    <name evidence="2" type="ORF">AXG93_3661s1180</name>
</gene>
<evidence type="ECO:0000313" key="3">
    <source>
        <dbReference type="Proteomes" id="UP000077202"/>
    </source>
</evidence>
<organism evidence="2 3">
    <name type="scientific">Marchantia polymorpha subsp. ruderalis</name>
    <dbReference type="NCBI Taxonomy" id="1480154"/>
    <lineage>
        <taxon>Eukaryota</taxon>
        <taxon>Viridiplantae</taxon>
        <taxon>Streptophyta</taxon>
        <taxon>Embryophyta</taxon>
        <taxon>Marchantiophyta</taxon>
        <taxon>Marchantiopsida</taxon>
        <taxon>Marchantiidae</taxon>
        <taxon>Marchantiales</taxon>
        <taxon>Marchantiaceae</taxon>
        <taxon>Marchantia</taxon>
    </lineage>
</organism>
<accession>A0A176VL17</accession>
<keyword evidence="3" id="KW-1185">Reference proteome</keyword>
<feature type="region of interest" description="Disordered" evidence="1">
    <location>
        <begin position="220"/>
        <end position="267"/>
    </location>
</feature>
<feature type="compositionally biased region" description="Polar residues" evidence="1">
    <location>
        <begin position="239"/>
        <end position="248"/>
    </location>
</feature>
<evidence type="ECO:0000256" key="1">
    <source>
        <dbReference type="SAM" id="MobiDB-lite"/>
    </source>
</evidence>
<protein>
    <submittedName>
        <fullName evidence="2">Uncharacterized protein</fullName>
    </submittedName>
</protein>
<reference evidence="2" key="1">
    <citation type="submission" date="2016-03" db="EMBL/GenBank/DDBJ databases">
        <title>Mechanisms controlling the formation of the plant cell surface in tip-growing cells are functionally conserved among land plants.</title>
        <authorList>
            <person name="Honkanen S."/>
            <person name="Jones V.A."/>
            <person name="Morieri G."/>
            <person name="Champion C."/>
            <person name="Hetherington A.J."/>
            <person name="Kelly S."/>
            <person name="Saint-Marcoux D."/>
            <person name="Proust H."/>
            <person name="Prescott H."/>
            <person name="Dolan L."/>
        </authorList>
    </citation>
    <scope>NUCLEOTIDE SEQUENCE [LARGE SCALE GENOMIC DNA]</scope>
    <source>
        <tissue evidence="2">Whole gametophyte</tissue>
    </source>
</reference>
<name>A0A176VL17_MARPO</name>
<sequence>MELRGKIEERTDAQSKELQHTNELTARAEKAEAAYQQLRDETTDSLCLHVDKCMRGFVMWEVQTLKWLKLDLLEQLLMSMKISGAARHKQLVKLVNSFSSGLEEARENLKIEILGVLRRLGADRSSEDAISEQIFLLAPLLGTERQHKIAGTETLIYTTSYFKILDSNLVYHSEVDLREDSLGRVRTVVSAIKERLTEALTSSLQPTVLFRDPYPICLPGGSSKGPPFPPNPPGGGASTGQPMANPQGNPHPPPFTKHSYPKFKGRGDDDDADSYIKLFESVSINNKEDNDADRMRIFPSLLRKRARSWFNHESIAPTGIDTWE</sequence>
<evidence type="ECO:0000313" key="2">
    <source>
        <dbReference type="EMBL" id="OAE21093.1"/>
    </source>
</evidence>
<dbReference type="EMBL" id="LVLJ01003529">
    <property type="protein sequence ID" value="OAE21093.1"/>
    <property type="molecule type" value="Genomic_DNA"/>
</dbReference>